<proteinExistence type="predicted"/>
<keyword evidence="1" id="KW-0812">Transmembrane</keyword>
<keyword evidence="1" id="KW-1133">Transmembrane helix</keyword>
<sequence>MQGNGTDWGTSIKRGLVSGTTASVASTAALAALGKRDSGSAVAPVNAVSHWFFGDKAARQERPTKKYTLTGYAIHHASAVFWAVLFERVFGKLLDSRQARSVLPAAAATTAVACFTDYKLTPERFQPGFEKRLTTPSVAAVYVAFGLGLAAAALLLRHDD</sequence>
<evidence type="ECO:0008006" key="4">
    <source>
        <dbReference type="Google" id="ProtNLM"/>
    </source>
</evidence>
<dbReference type="AlphaFoldDB" id="A0A4Y9S2I6"/>
<dbReference type="Proteomes" id="UP000298438">
    <property type="component" value="Unassembled WGS sequence"/>
</dbReference>
<protein>
    <recommendedName>
        <fullName evidence="4">DUF1440 domain-containing protein</fullName>
    </recommendedName>
</protein>
<dbReference type="EMBL" id="SPVF01000227">
    <property type="protein sequence ID" value="TFW15565.1"/>
    <property type="molecule type" value="Genomic_DNA"/>
</dbReference>
<keyword evidence="3" id="KW-1185">Reference proteome</keyword>
<feature type="transmembrane region" description="Helical" evidence="1">
    <location>
        <begin position="138"/>
        <end position="156"/>
    </location>
</feature>
<evidence type="ECO:0000313" key="2">
    <source>
        <dbReference type="EMBL" id="TFW15565.1"/>
    </source>
</evidence>
<evidence type="ECO:0000313" key="3">
    <source>
        <dbReference type="Proteomes" id="UP000298438"/>
    </source>
</evidence>
<dbReference type="OrthoDB" id="288267at2"/>
<name>A0A4Y9S2I6_9BURK</name>
<reference evidence="2 3" key="1">
    <citation type="submission" date="2019-03" db="EMBL/GenBank/DDBJ databases">
        <title>Draft Genome Sequence of Massilia arenosa sp. nov., a Novel Massilia Species Isolated from a Sandy-loam Maize Soil.</title>
        <authorList>
            <person name="Raths R."/>
            <person name="Peta V."/>
            <person name="Bucking H."/>
        </authorList>
    </citation>
    <scope>NUCLEOTIDE SEQUENCE [LARGE SCALE GENOMIC DNA]</scope>
    <source>
        <strain evidence="2 3">MC02</strain>
    </source>
</reference>
<accession>A0A4Y9S2I6</accession>
<feature type="transmembrane region" description="Helical" evidence="1">
    <location>
        <begin position="72"/>
        <end position="90"/>
    </location>
</feature>
<comment type="caution">
    <text evidence="2">The sequence shown here is derived from an EMBL/GenBank/DDBJ whole genome shotgun (WGS) entry which is preliminary data.</text>
</comment>
<dbReference type="RefSeq" id="WP_135208598.1">
    <property type="nucleotide sequence ID" value="NZ_SPVF01000227.1"/>
</dbReference>
<organism evidence="2 3">
    <name type="scientific">Zemynaea arenosa</name>
    <dbReference type="NCBI Taxonomy" id="2561931"/>
    <lineage>
        <taxon>Bacteria</taxon>
        <taxon>Pseudomonadati</taxon>
        <taxon>Pseudomonadota</taxon>
        <taxon>Betaproteobacteria</taxon>
        <taxon>Burkholderiales</taxon>
        <taxon>Oxalobacteraceae</taxon>
        <taxon>Telluria group</taxon>
        <taxon>Zemynaea</taxon>
    </lineage>
</organism>
<evidence type="ECO:0000256" key="1">
    <source>
        <dbReference type="SAM" id="Phobius"/>
    </source>
</evidence>
<keyword evidence="1" id="KW-0472">Membrane</keyword>
<gene>
    <name evidence="2" type="ORF">E4L96_18005</name>
</gene>